<accession>A0ABV9YN07</accession>
<dbReference type="EMBL" id="JBHSIV010000014">
    <property type="protein sequence ID" value="MFC5063504.1"/>
    <property type="molecule type" value="Genomic_DNA"/>
</dbReference>
<comment type="caution">
    <text evidence="2">The sequence shown here is derived from an EMBL/GenBank/DDBJ whole genome shotgun (WGS) entry which is preliminary data.</text>
</comment>
<evidence type="ECO:0000256" key="1">
    <source>
        <dbReference type="SAM" id="Coils"/>
    </source>
</evidence>
<dbReference type="Proteomes" id="UP001595947">
    <property type="component" value="Unassembled WGS sequence"/>
</dbReference>
<gene>
    <name evidence="2" type="ORF">ACFPBZ_14885</name>
</gene>
<evidence type="ECO:0000313" key="2">
    <source>
        <dbReference type="EMBL" id="MFC5063504.1"/>
    </source>
</evidence>
<name>A0ABV9YN07_9PSEU</name>
<keyword evidence="3" id="KW-1185">Reference proteome</keyword>
<keyword evidence="1" id="KW-0175">Coiled coil</keyword>
<evidence type="ECO:0008006" key="4">
    <source>
        <dbReference type="Google" id="ProtNLM"/>
    </source>
</evidence>
<evidence type="ECO:0000313" key="3">
    <source>
        <dbReference type="Proteomes" id="UP001595947"/>
    </source>
</evidence>
<proteinExistence type="predicted"/>
<sequence length="77" mass="8222">MDPREVRARLDAALREREAARRAAEAAEAEFVAAMRDALAAGVTVTEVAELTGYHRNSVRRIVDAEDGAGRGGAGRD</sequence>
<organism evidence="2 3">
    <name type="scientific">Actinomycetospora atypica</name>
    <dbReference type="NCBI Taxonomy" id="1290095"/>
    <lineage>
        <taxon>Bacteria</taxon>
        <taxon>Bacillati</taxon>
        <taxon>Actinomycetota</taxon>
        <taxon>Actinomycetes</taxon>
        <taxon>Pseudonocardiales</taxon>
        <taxon>Pseudonocardiaceae</taxon>
        <taxon>Actinomycetospora</taxon>
    </lineage>
</organism>
<protein>
    <recommendedName>
        <fullName evidence="4">Helix-turn-helix domain-containing protein</fullName>
    </recommendedName>
</protein>
<dbReference type="RefSeq" id="WP_378036851.1">
    <property type="nucleotide sequence ID" value="NZ_JBHSIV010000014.1"/>
</dbReference>
<reference evidence="3" key="1">
    <citation type="journal article" date="2019" name="Int. J. Syst. Evol. Microbiol.">
        <title>The Global Catalogue of Microorganisms (GCM) 10K type strain sequencing project: providing services to taxonomists for standard genome sequencing and annotation.</title>
        <authorList>
            <consortium name="The Broad Institute Genomics Platform"/>
            <consortium name="The Broad Institute Genome Sequencing Center for Infectious Disease"/>
            <person name="Wu L."/>
            <person name="Ma J."/>
        </authorList>
    </citation>
    <scope>NUCLEOTIDE SEQUENCE [LARGE SCALE GENOMIC DNA]</scope>
    <source>
        <strain evidence="3">CGMCC 4.7093</strain>
    </source>
</reference>
<feature type="coiled-coil region" evidence="1">
    <location>
        <begin position="10"/>
        <end position="37"/>
    </location>
</feature>